<dbReference type="PANTHER" id="PTHR23513:SF9">
    <property type="entry name" value="ENTEROBACTIN EXPORTER ENTS"/>
    <property type="match status" value="1"/>
</dbReference>
<evidence type="ECO:0000256" key="7">
    <source>
        <dbReference type="SAM" id="Phobius"/>
    </source>
</evidence>
<evidence type="ECO:0000256" key="2">
    <source>
        <dbReference type="ARBA" id="ARBA00022448"/>
    </source>
</evidence>
<keyword evidence="6 7" id="KW-0472">Membrane</keyword>
<keyword evidence="2" id="KW-0813">Transport</keyword>
<evidence type="ECO:0000256" key="1">
    <source>
        <dbReference type="ARBA" id="ARBA00004651"/>
    </source>
</evidence>
<feature type="transmembrane region" description="Helical" evidence="7">
    <location>
        <begin position="220"/>
        <end position="241"/>
    </location>
</feature>
<comment type="subcellular location">
    <subcellularLocation>
        <location evidence="1">Cell membrane</location>
        <topology evidence="1">Multi-pass membrane protein</topology>
    </subcellularLocation>
</comment>
<feature type="transmembrane region" description="Helical" evidence="7">
    <location>
        <begin position="365"/>
        <end position="391"/>
    </location>
</feature>
<feature type="transmembrane region" description="Helical" evidence="7">
    <location>
        <begin position="50"/>
        <end position="70"/>
    </location>
</feature>
<dbReference type="PANTHER" id="PTHR23513">
    <property type="entry name" value="INTEGRAL MEMBRANE EFFLUX PROTEIN-RELATED"/>
    <property type="match status" value="1"/>
</dbReference>
<reference evidence="8" key="2">
    <citation type="submission" date="2020-09" db="EMBL/GenBank/DDBJ databases">
        <authorList>
            <person name="Sun Q."/>
            <person name="Kim S."/>
        </authorList>
    </citation>
    <scope>NUCLEOTIDE SEQUENCE</scope>
    <source>
        <strain evidence="8">KCTC 42651</strain>
    </source>
</reference>
<reference evidence="8" key="1">
    <citation type="journal article" date="2014" name="Int. J. Syst. Evol. Microbiol.">
        <title>Complete genome sequence of Corynebacterium casei LMG S-19264T (=DSM 44701T), isolated from a smear-ripened cheese.</title>
        <authorList>
            <consortium name="US DOE Joint Genome Institute (JGI-PGF)"/>
            <person name="Walter F."/>
            <person name="Albersmeier A."/>
            <person name="Kalinowski J."/>
            <person name="Ruckert C."/>
        </authorList>
    </citation>
    <scope>NUCLEOTIDE SEQUENCE</scope>
    <source>
        <strain evidence="8">KCTC 42651</strain>
    </source>
</reference>
<keyword evidence="9" id="KW-1185">Reference proteome</keyword>
<accession>A0A918XS59</accession>
<evidence type="ECO:0000256" key="6">
    <source>
        <dbReference type="ARBA" id="ARBA00023136"/>
    </source>
</evidence>
<feature type="transmembrane region" description="Helical" evidence="7">
    <location>
        <begin position="286"/>
        <end position="304"/>
    </location>
</feature>
<evidence type="ECO:0000313" key="8">
    <source>
        <dbReference type="EMBL" id="GHD48823.1"/>
    </source>
</evidence>
<keyword evidence="4 7" id="KW-0812">Transmembrane</keyword>
<feature type="transmembrane region" description="Helical" evidence="7">
    <location>
        <begin position="105"/>
        <end position="123"/>
    </location>
</feature>
<dbReference type="Gene3D" id="1.20.1250.20">
    <property type="entry name" value="MFS general substrate transporter like domains"/>
    <property type="match status" value="1"/>
</dbReference>
<evidence type="ECO:0000256" key="5">
    <source>
        <dbReference type="ARBA" id="ARBA00022989"/>
    </source>
</evidence>
<dbReference type="RefSeq" id="WP_189988998.1">
    <property type="nucleotide sequence ID" value="NZ_BMZS01000004.1"/>
</dbReference>
<dbReference type="AlphaFoldDB" id="A0A918XS59"/>
<organism evidence="8 9">
    <name type="scientific">Thalassobaculum fulvum</name>
    <dbReference type="NCBI Taxonomy" id="1633335"/>
    <lineage>
        <taxon>Bacteria</taxon>
        <taxon>Pseudomonadati</taxon>
        <taxon>Pseudomonadota</taxon>
        <taxon>Alphaproteobacteria</taxon>
        <taxon>Rhodospirillales</taxon>
        <taxon>Thalassobaculaceae</taxon>
        <taxon>Thalassobaculum</taxon>
    </lineage>
</organism>
<protein>
    <submittedName>
        <fullName evidence="8">MFS transporter</fullName>
    </submittedName>
</protein>
<name>A0A918XS59_9PROT</name>
<proteinExistence type="predicted"/>
<keyword evidence="3" id="KW-1003">Cell membrane</keyword>
<dbReference type="InterPro" id="IPR036259">
    <property type="entry name" value="MFS_trans_sf"/>
</dbReference>
<feature type="transmembrane region" description="Helical" evidence="7">
    <location>
        <begin position="261"/>
        <end position="279"/>
    </location>
</feature>
<keyword evidence="5 7" id="KW-1133">Transmembrane helix</keyword>
<evidence type="ECO:0000256" key="4">
    <source>
        <dbReference type="ARBA" id="ARBA00022692"/>
    </source>
</evidence>
<dbReference type="GO" id="GO:0022857">
    <property type="term" value="F:transmembrane transporter activity"/>
    <property type="evidence" value="ECO:0007669"/>
    <property type="project" value="InterPro"/>
</dbReference>
<dbReference type="Proteomes" id="UP000630353">
    <property type="component" value="Unassembled WGS sequence"/>
</dbReference>
<dbReference type="CDD" id="cd06173">
    <property type="entry name" value="MFS_MefA_like"/>
    <property type="match status" value="1"/>
</dbReference>
<feature type="transmembrane region" description="Helical" evidence="7">
    <location>
        <begin position="82"/>
        <end position="99"/>
    </location>
</feature>
<sequence length="409" mass="42926">MDTAEPTPLLRNRDFLLFVSGRTSNTIAVQALTVAVGWHVYQVTGDPVDLGLVGLAQFAPALALFLVSGLASDRFDRKRIQVACNLTHMVVVGLLIAILSHDDGAVWPILAVLVLHGAARSFFHTASQAILPNLVPRPQFPNAIAYSSSASKAAQLIGPALGGLLIAWTGDGVYWVILATFAVSAASVGAIGARLKVQAPEPFGLAMILGGFSYVWRNKLVLGAISIDLMAVLFGGVMGLLPVFASDVLHVGPDGLGVMRAMPAVGSLVIGLALTQIAAPRQMGPAFFVALAIFGASIVVFSLSETFWLSLLALGVYGGADMVSVYIRQTLVQIATPDGMRGRVSAVNSVAINASNELGDFRAGMMAGAIGSVPSVLVGGIVTIGITALWWRLFPGIRRVDRLDDLFEK</sequence>
<evidence type="ECO:0000256" key="3">
    <source>
        <dbReference type="ARBA" id="ARBA00022475"/>
    </source>
</evidence>
<dbReference type="GO" id="GO:0005886">
    <property type="term" value="C:plasma membrane"/>
    <property type="evidence" value="ECO:0007669"/>
    <property type="project" value="UniProtKB-SubCell"/>
</dbReference>
<comment type="caution">
    <text evidence="8">The sequence shown here is derived from an EMBL/GenBank/DDBJ whole genome shotgun (WGS) entry which is preliminary data.</text>
</comment>
<dbReference type="SUPFAM" id="SSF103473">
    <property type="entry name" value="MFS general substrate transporter"/>
    <property type="match status" value="1"/>
</dbReference>
<dbReference type="EMBL" id="BMZS01000004">
    <property type="protein sequence ID" value="GHD48823.1"/>
    <property type="molecule type" value="Genomic_DNA"/>
</dbReference>
<evidence type="ECO:0000313" key="9">
    <source>
        <dbReference type="Proteomes" id="UP000630353"/>
    </source>
</evidence>
<dbReference type="Pfam" id="PF07690">
    <property type="entry name" value="MFS_1"/>
    <property type="match status" value="1"/>
</dbReference>
<dbReference type="InterPro" id="IPR011701">
    <property type="entry name" value="MFS"/>
</dbReference>
<gene>
    <name evidence="8" type="ORF">GCM10017083_20340</name>
</gene>